<protein>
    <submittedName>
        <fullName evidence="2">Uncharacterized protein</fullName>
    </submittedName>
</protein>
<reference evidence="2" key="1">
    <citation type="submission" date="2021-01" db="EMBL/GenBank/DDBJ databases">
        <authorList>
            <person name="Corre E."/>
            <person name="Pelletier E."/>
            <person name="Niang G."/>
            <person name="Scheremetjew M."/>
            <person name="Finn R."/>
            <person name="Kale V."/>
            <person name="Holt S."/>
            <person name="Cochrane G."/>
            <person name="Meng A."/>
            <person name="Brown T."/>
            <person name="Cohen L."/>
        </authorList>
    </citation>
    <scope>NUCLEOTIDE SEQUENCE</scope>
    <source>
        <strain evidence="2">CCMP3346</strain>
    </source>
</reference>
<evidence type="ECO:0000313" key="2">
    <source>
        <dbReference type="EMBL" id="CAD9062150.1"/>
    </source>
</evidence>
<evidence type="ECO:0000256" key="1">
    <source>
        <dbReference type="SAM" id="MobiDB-lite"/>
    </source>
</evidence>
<organism evidence="2">
    <name type="scientific">Vitrella brassicaformis</name>
    <dbReference type="NCBI Taxonomy" id="1169539"/>
    <lineage>
        <taxon>Eukaryota</taxon>
        <taxon>Sar</taxon>
        <taxon>Alveolata</taxon>
        <taxon>Colpodellida</taxon>
        <taxon>Vitrellaceae</taxon>
        <taxon>Vitrella</taxon>
    </lineage>
</organism>
<sequence>MDEGAGGWVGWVRCKERERASQFKLFSCALLACWRLPRPLVHSRLASVNPPGCGLSSEYNATSDMTTAAMGGGQKVAWVVERADRRCTQRRRRCDERRKNKQTGLGSDGDGPRGYGVFDASCL</sequence>
<feature type="region of interest" description="Disordered" evidence="1">
    <location>
        <begin position="91"/>
        <end position="112"/>
    </location>
</feature>
<name>A0A7S1P4Y7_9ALVE</name>
<dbReference type="EMBL" id="HBGB01029432">
    <property type="protein sequence ID" value="CAD9062150.1"/>
    <property type="molecule type" value="Transcribed_RNA"/>
</dbReference>
<gene>
    <name evidence="2" type="ORF">VBRA1451_LOCUS17220</name>
</gene>
<proteinExistence type="predicted"/>
<dbReference type="AlphaFoldDB" id="A0A7S1P4Y7"/>
<accession>A0A7S1P4Y7</accession>